<feature type="transmembrane region" description="Helical" evidence="6">
    <location>
        <begin position="166"/>
        <end position="190"/>
    </location>
</feature>
<keyword evidence="5 6" id="KW-0472">Membrane</keyword>
<feature type="transmembrane region" description="Helical" evidence="6">
    <location>
        <begin position="141"/>
        <end position="160"/>
    </location>
</feature>
<organism evidence="8 9">
    <name type="scientific">Rhodoblastus acidophilus</name>
    <name type="common">Rhodopseudomonas acidophila</name>
    <dbReference type="NCBI Taxonomy" id="1074"/>
    <lineage>
        <taxon>Bacteria</taxon>
        <taxon>Pseudomonadati</taxon>
        <taxon>Pseudomonadota</taxon>
        <taxon>Alphaproteobacteria</taxon>
        <taxon>Hyphomicrobiales</taxon>
        <taxon>Rhodoblastaceae</taxon>
        <taxon>Rhodoblastus</taxon>
    </lineage>
</organism>
<feature type="transmembrane region" description="Helical" evidence="6">
    <location>
        <begin position="347"/>
        <end position="375"/>
    </location>
</feature>
<dbReference type="InterPro" id="IPR043428">
    <property type="entry name" value="LivM-like"/>
</dbReference>
<dbReference type="GO" id="GO:0015658">
    <property type="term" value="F:branched-chain amino acid transmembrane transporter activity"/>
    <property type="evidence" value="ECO:0007669"/>
    <property type="project" value="InterPro"/>
</dbReference>
<feature type="transmembrane region" description="Helical" evidence="6">
    <location>
        <begin position="261"/>
        <end position="281"/>
    </location>
</feature>
<evidence type="ECO:0000259" key="7">
    <source>
        <dbReference type="Pfam" id="PF11862"/>
    </source>
</evidence>
<feature type="transmembrane region" description="Helical" evidence="6">
    <location>
        <begin position="312"/>
        <end position="335"/>
    </location>
</feature>
<keyword evidence="2" id="KW-1003">Cell membrane</keyword>
<dbReference type="InterPro" id="IPR001851">
    <property type="entry name" value="ABC_transp_permease"/>
</dbReference>
<dbReference type="NCBIfam" id="NF008450">
    <property type="entry name" value="PRK11301.1"/>
    <property type="match status" value="1"/>
</dbReference>
<feature type="transmembrane region" description="Helical" evidence="6">
    <location>
        <begin position="197"/>
        <end position="216"/>
    </location>
</feature>
<evidence type="ECO:0000256" key="6">
    <source>
        <dbReference type="SAM" id="Phobius"/>
    </source>
</evidence>
<dbReference type="AlphaFoldDB" id="A0A212RC80"/>
<evidence type="ECO:0000256" key="1">
    <source>
        <dbReference type="ARBA" id="ARBA00004651"/>
    </source>
</evidence>
<dbReference type="Pfam" id="PF02653">
    <property type="entry name" value="BPD_transp_2"/>
    <property type="match status" value="1"/>
</dbReference>
<keyword evidence="4 6" id="KW-1133">Transmembrane helix</keyword>
<dbReference type="EMBL" id="FYDG01000003">
    <property type="protein sequence ID" value="SNB69802.1"/>
    <property type="molecule type" value="Genomic_DNA"/>
</dbReference>
<dbReference type="Proteomes" id="UP000198418">
    <property type="component" value="Unassembled WGS sequence"/>
</dbReference>
<keyword evidence="3 6" id="KW-0812">Transmembrane</keyword>
<feature type="transmembrane region" description="Helical" evidence="6">
    <location>
        <begin position="118"/>
        <end position="136"/>
    </location>
</feature>
<feature type="transmembrane region" description="Helical" evidence="6">
    <location>
        <begin position="87"/>
        <end position="106"/>
    </location>
</feature>
<dbReference type="PANTHER" id="PTHR30482">
    <property type="entry name" value="HIGH-AFFINITY BRANCHED-CHAIN AMINO ACID TRANSPORT SYSTEM PERMEASE"/>
    <property type="match status" value="1"/>
</dbReference>
<proteinExistence type="predicted"/>
<keyword evidence="9" id="KW-1185">Reference proteome</keyword>
<feature type="transmembrane region" description="Helical" evidence="6">
    <location>
        <begin position="48"/>
        <end position="67"/>
    </location>
</feature>
<reference evidence="9" key="1">
    <citation type="submission" date="2017-06" db="EMBL/GenBank/DDBJ databases">
        <authorList>
            <person name="Varghese N."/>
            <person name="Submissions S."/>
        </authorList>
    </citation>
    <scope>NUCLEOTIDE SEQUENCE [LARGE SCALE GENOMIC DNA]</scope>
    <source>
        <strain evidence="9">DSM 137</strain>
    </source>
</reference>
<dbReference type="PANTHER" id="PTHR30482:SF20">
    <property type="entry name" value="HIGH-AFFINITY BRANCHED-CHAIN AMINO ACID TRANSPORT SYSTEM PERMEASE PROTEIN LIVM"/>
    <property type="match status" value="1"/>
</dbReference>
<dbReference type="Pfam" id="PF11862">
    <property type="entry name" value="DUF3382"/>
    <property type="match status" value="1"/>
</dbReference>
<evidence type="ECO:0000256" key="3">
    <source>
        <dbReference type="ARBA" id="ARBA00022692"/>
    </source>
</evidence>
<protein>
    <submittedName>
        <fullName evidence="8">Branched-chain amino acid transport system permease protein</fullName>
    </submittedName>
</protein>
<comment type="subcellular location">
    <subcellularLocation>
        <location evidence="1">Cell membrane</location>
        <topology evidence="1">Multi-pass membrane protein</topology>
    </subcellularLocation>
</comment>
<feature type="domain" description="High-affinity branched-chain amino acid transport system permease LivHM N-terminal" evidence="7">
    <location>
        <begin position="10"/>
        <end position="98"/>
    </location>
</feature>
<accession>A0A212RC80</accession>
<evidence type="ECO:0000256" key="2">
    <source>
        <dbReference type="ARBA" id="ARBA00022475"/>
    </source>
</evidence>
<dbReference type="InterPro" id="IPR021807">
    <property type="entry name" value="LivHM_N"/>
</dbReference>
<evidence type="ECO:0000256" key="5">
    <source>
        <dbReference type="ARBA" id="ARBA00023136"/>
    </source>
</evidence>
<evidence type="ECO:0000313" key="8">
    <source>
        <dbReference type="EMBL" id="SNB69802.1"/>
    </source>
</evidence>
<gene>
    <name evidence="8" type="ORF">SAMN06265338_103292</name>
</gene>
<dbReference type="CDD" id="cd06581">
    <property type="entry name" value="TM_PBP1_LivM_like"/>
    <property type="match status" value="1"/>
</dbReference>
<evidence type="ECO:0000256" key="4">
    <source>
        <dbReference type="ARBA" id="ARBA00022989"/>
    </source>
</evidence>
<name>A0A212RC80_RHOAC</name>
<evidence type="ECO:0000313" key="9">
    <source>
        <dbReference type="Proteomes" id="UP000198418"/>
    </source>
</evidence>
<sequence>MARLEKISSALREAALATLIVAGLGFPIIAYRAEPDFNNALALLGRWPLFFQFCLAAFALRFALAFWRGGAAKAPIRERLWRSPRWLGPAALIALVVYPLAVVGLLGPQAALKWVDTYGVQILIYVLLGWGLNITVGLAGLLDLGYAAFYAVGAYAYALLAPATGLGFWALLPVCGLLAAFWGFCIGFPILRLRGDYLAIVTLAFAEIVRIVLTNWDVVTHGEAGLFGFPGLNFFGLPFIPGPRGFAAHAGLPFAGVHKLIFLYYLVLILALAANLVSLRLRRLPLGRAWEALREDEIACRALGLDTANIKLTAFALGAFFAGVAGCLFALRQGFVSPSAFTFSESALILAIVVLGGGGSQLGVAVAAVFLVGASEALREITFLKSVFGEGFDPAQYRMLLVGLAMVAMMNLRPRGLVSTREPTIKLPAGKIAAETAS</sequence>
<dbReference type="GO" id="GO:0005886">
    <property type="term" value="C:plasma membrane"/>
    <property type="evidence" value="ECO:0007669"/>
    <property type="project" value="UniProtKB-SubCell"/>
</dbReference>